<keyword evidence="2" id="KW-1185">Reference proteome</keyword>
<dbReference type="EMBL" id="BSEV01000030">
    <property type="protein sequence ID" value="GLK14297.1"/>
    <property type="molecule type" value="Genomic_DNA"/>
</dbReference>
<dbReference type="Proteomes" id="UP001143474">
    <property type="component" value="Unassembled WGS sequence"/>
</dbReference>
<name>A0A9W6I928_9ACTN</name>
<dbReference type="PROSITE" id="PS51257">
    <property type="entry name" value="PROKAR_LIPOPROTEIN"/>
    <property type="match status" value="1"/>
</dbReference>
<protein>
    <recommendedName>
        <fullName evidence="3">Lipoprotein</fullName>
    </recommendedName>
</protein>
<reference evidence="1" key="2">
    <citation type="submission" date="2023-01" db="EMBL/GenBank/DDBJ databases">
        <authorList>
            <person name="Sun Q."/>
            <person name="Evtushenko L."/>
        </authorList>
    </citation>
    <scope>NUCLEOTIDE SEQUENCE</scope>
    <source>
        <strain evidence="1">VKM Ac-2007</strain>
    </source>
</reference>
<gene>
    <name evidence="1" type="ORF">GCM10017600_77090</name>
</gene>
<dbReference type="RefSeq" id="WP_271222535.1">
    <property type="nucleotide sequence ID" value="NZ_BAAAVD010000013.1"/>
</dbReference>
<accession>A0A9W6I928</accession>
<dbReference type="AlphaFoldDB" id="A0A9W6I928"/>
<evidence type="ECO:0008006" key="3">
    <source>
        <dbReference type="Google" id="ProtNLM"/>
    </source>
</evidence>
<proteinExistence type="predicted"/>
<evidence type="ECO:0000313" key="1">
    <source>
        <dbReference type="EMBL" id="GLK14297.1"/>
    </source>
</evidence>
<comment type="caution">
    <text evidence="1">The sequence shown here is derived from an EMBL/GenBank/DDBJ whole genome shotgun (WGS) entry which is preliminary data.</text>
</comment>
<evidence type="ECO:0000313" key="2">
    <source>
        <dbReference type="Proteomes" id="UP001143474"/>
    </source>
</evidence>
<organism evidence="1 2">
    <name type="scientific">Streptosporangium carneum</name>
    <dbReference type="NCBI Taxonomy" id="47481"/>
    <lineage>
        <taxon>Bacteria</taxon>
        <taxon>Bacillati</taxon>
        <taxon>Actinomycetota</taxon>
        <taxon>Actinomycetes</taxon>
        <taxon>Streptosporangiales</taxon>
        <taxon>Streptosporangiaceae</taxon>
        <taxon>Streptosporangium</taxon>
    </lineage>
</organism>
<reference evidence="1" key="1">
    <citation type="journal article" date="2014" name="Int. J. Syst. Evol. Microbiol.">
        <title>Complete genome sequence of Corynebacterium casei LMG S-19264T (=DSM 44701T), isolated from a smear-ripened cheese.</title>
        <authorList>
            <consortium name="US DOE Joint Genome Institute (JGI-PGF)"/>
            <person name="Walter F."/>
            <person name="Albersmeier A."/>
            <person name="Kalinowski J."/>
            <person name="Ruckert C."/>
        </authorList>
    </citation>
    <scope>NUCLEOTIDE SEQUENCE</scope>
    <source>
        <strain evidence="1">VKM Ac-2007</strain>
    </source>
</reference>
<sequence>MERSRARFAVISMAVIPAMVGGLTGCAGPEFTYVRHDDGQTYFKVPAAWRKVDQEALDRATTGQDPESATARLRRRLVWSVAYDANVTPSADHLLGYGTGDEPFVFARVDKLLPDQRDAISLNGMRDAIIPVTKALREEYAQLPGYPLTDFELLADEVLAPGDGLRGVHVRFNYTVGGAGTQTFDLTSYLAGDGDQISTLLIRCSAGCYRRRAAEFDGIAQSFKVKRLTG</sequence>